<feature type="compositionally biased region" description="Basic and acidic residues" evidence="1">
    <location>
        <begin position="213"/>
        <end position="222"/>
    </location>
</feature>
<feature type="region of interest" description="Disordered" evidence="1">
    <location>
        <begin position="190"/>
        <end position="255"/>
    </location>
</feature>
<feature type="compositionally biased region" description="Basic and acidic residues" evidence="1">
    <location>
        <begin position="190"/>
        <end position="200"/>
    </location>
</feature>
<comment type="caution">
    <text evidence="2">The sequence shown here is derived from an EMBL/GenBank/DDBJ whole genome shotgun (WGS) entry which is preliminary data.</text>
</comment>
<sequence>MWLPKVDTCRPVIGSFKDPTRVPVTEGDEFLEERWNRHENCLKNYDMLAGIDNSGSMKYLWENVGNQDETGILSDKYSGWPSLGTTNFSYGQEIRSYMRQETLQSLCCGDPHRQLEIQFVQIGTDTLATTFLDELDMLSGVDTNGNEFPLHIHDLRSQRSAGPFLPDGLIGPYRPLSALVTQFRIFRHPEGGKLSPEDPPKAILGGIIQSFDKQGDKEKRPAGDPNGMQNTGGEDPSASRLPRLDHPGDRVASAD</sequence>
<proteinExistence type="predicted"/>
<gene>
    <name evidence="2" type="ORF">B0H17DRAFT_1126654</name>
</gene>
<organism evidence="2 3">
    <name type="scientific">Mycena rosella</name>
    <name type="common">Pink bonnet</name>
    <name type="synonym">Agaricus rosellus</name>
    <dbReference type="NCBI Taxonomy" id="1033263"/>
    <lineage>
        <taxon>Eukaryota</taxon>
        <taxon>Fungi</taxon>
        <taxon>Dikarya</taxon>
        <taxon>Basidiomycota</taxon>
        <taxon>Agaricomycotina</taxon>
        <taxon>Agaricomycetes</taxon>
        <taxon>Agaricomycetidae</taxon>
        <taxon>Agaricales</taxon>
        <taxon>Marasmiineae</taxon>
        <taxon>Mycenaceae</taxon>
        <taxon>Mycena</taxon>
    </lineage>
</organism>
<keyword evidence="3" id="KW-1185">Reference proteome</keyword>
<name>A0AAD7GU02_MYCRO</name>
<dbReference type="Proteomes" id="UP001221757">
    <property type="component" value="Unassembled WGS sequence"/>
</dbReference>
<evidence type="ECO:0000313" key="2">
    <source>
        <dbReference type="EMBL" id="KAJ7705053.1"/>
    </source>
</evidence>
<accession>A0AAD7GU02</accession>
<evidence type="ECO:0000256" key="1">
    <source>
        <dbReference type="SAM" id="MobiDB-lite"/>
    </source>
</evidence>
<dbReference type="EMBL" id="JARKIE010000009">
    <property type="protein sequence ID" value="KAJ7705053.1"/>
    <property type="molecule type" value="Genomic_DNA"/>
</dbReference>
<evidence type="ECO:0000313" key="3">
    <source>
        <dbReference type="Proteomes" id="UP001221757"/>
    </source>
</evidence>
<dbReference type="AlphaFoldDB" id="A0AAD7GU02"/>
<reference evidence="2" key="1">
    <citation type="submission" date="2023-03" db="EMBL/GenBank/DDBJ databases">
        <title>Massive genome expansion in bonnet fungi (Mycena s.s.) driven by repeated elements and novel gene families across ecological guilds.</title>
        <authorList>
            <consortium name="Lawrence Berkeley National Laboratory"/>
            <person name="Harder C.B."/>
            <person name="Miyauchi S."/>
            <person name="Viragh M."/>
            <person name="Kuo A."/>
            <person name="Thoen E."/>
            <person name="Andreopoulos B."/>
            <person name="Lu D."/>
            <person name="Skrede I."/>
            <person name="Drula E."/>
            <person name="Henrissat B."/>
            <person name="Morin E."/>
            <person name="Kohler A."/>
            <person name="Barry K."/>
            <person name="LaButti K."/>
            <person name="Morin E."/>
            <person name="Salamov A."/>
            <person name="Lipzen A."/>
            <person name="Mereny Z."/>
            <person name="Hegedus B."/>
            <person name="Baldrian P."/>
            <person name="Stursova M."/>
            <person name="Weitz H."/>
            <person name="Taylor A."/>
            <person name="Grigoriev I.V."/>
            <person name="Nagy L.G."/>
            <person name="Martin F."/>
            <person name="Kauserud H."/>
        </authorList>
    </citation>
    <scope>NUCLEOTIDE SEQUENCE</scope>
    <source>
        <strain evidence="2">CBHHK067</strain>
    </source>
</reference>
<protein>
    <submittedName>
        <fullName evidence="2">Uncharacterized protein</fullName>
    </submittedName>
</protein>